<keyword evidence="3" id="KW-1185">Reference proteome</keyword>
<evidence type="ECO:0000313" key="3">
    <source>
        <dbReference type="Proteomes" id="UP000822476"/>
    </source>
</evidence>
<organism evidence="2 3">
    <name type="scientific">Paragonimus skrjabini miyazakii</name>
    <dbReference type="NCBI Taxonomy" id="59628"/>
    <lineage>
        <taxon>Eukaryota</taxon>
        <taxon>Metazoa</taxon>
        <taxon>Spiralia</taxon>
        <taxon>Lophotrochozoa</taxon>
        <taxon>Platyhelminthes</taxon>
        <taxon>Trematoda</taxon>
        <taxon>Digenea</taxon>
        <taxon>Plagiorchiida</taxon>
        <taxon>Troglotremata</taxon>
        <taxon>Troglotrematidae</taxon>
        <taxon>Paragonimus</taxon>
    </lineage>
</organism>
<reference evidence="2" key="1">
    <citation type="submission" date="2019-07" db="EMBL/GenBank/DDBJ databases">
        <title>Annotation for the trematode Paragonimus miyazaki's.</title>
        <authorList>
            <person name="Choi Y.-J."/>
        </authorList>
    </citation>
    <scope>NUCLEOTIDE SEQUENCE</scope>
    <source>
        <strain evidence="2">Japan</strain>
    </source>
</reference>
<comment type="caution">
    <text evidence="2">The sequence shown here is derived from an EMBL/GenBank/DDBJ whole genome shotgun (WGS) entry which is preliminary data.</text>
</comment>
<evidence type="ECO:0000313" key="2">
    <source>
        <dbReference type="EMBL" id="KAF7259467.1"/>
    </source>
</evidence>
<feature type="region of interest" description="Disordered" evidence="1">
    <location>
        <begin position="1"/>
        <end position="22"/>
    </location>
</feature>
<gene>
    <name evidence="2" type="ORF">EG68_02887</name>
</gene>
<dbReference type="Proteomes" id="UP000822476">
    <property type="component" value="Unassembled WGS sequence"/>
</dbReference>
<feature type="compositionally biased region" description="Polar residues" evidence="1">
    <location>
        <begin position="8"/>
        <end position="20"/>
    </location>
</feature>
<proteinExistence type="predicted"/>
<dbReference type="EMBL" id="JTDE01001189">
    <property type="protein sequence ID" value="KAF7259467.1"/>
    <property type="molecule type" value="Genomic_DNA"/>
</dbReference>
<accession>A0A8S9Z8K4</accession>
<sequence length="76" mass="8279">MRSYAPTLASSRSNTESSWEAGQRRCCVSLTKYIRVKNIQDSTKPPPGALMTQPSIYLVGSIVGLTRCAVFPNTDA</sequence>
<name>A0A8S9Z8K4_9TREM</name>
<evidence type="ECO:0000256" key="1">
    <source>
        <dbReference type="SAM" id="MobiDB-lite"/>
    </source>
</evidence>
<dbReference type="AlphaFoldDB" id="A0A8S9Z8K4"/>
<protein>
    <submittedName>
        <fullName evidence="2">Uncharacterized protein</fullName>
    </submittedName>
</protein>